<dbReference type="Pfam" id="PF23772">
    <property type="entry name" value="Phage_g100"/>
    <property type="match status" value="1"/>
</dbReference>
<dbReference type="EMBL" id="MK552327">
    <property type="protein sequence ID" value="QBJ02691.1"/>
    <property type="molecule type" value="Genomic_DNA"/>
</dbReference>
<gene>
    <name evidence="1" type="ORF">PSA21_164</name>
</gene>
<protein>
    <submittedName>
        <fullName evidence="1">Uncharacterized protein</fullName>
    </submittedName>
</protein>
<keyword evidence="2" id="KW-1185">Reference proteome</keyword>
<accession>A0A481W4L0</accession>
<evidence type="ECO:0000313" key="2">
    <source>
        <dbReference type="Proteomes" id="UP000294134"/>
    </source>
</evidence>
<proteinExistence type="predicted"/>
<dbReference type="Proteomes" id="UP000294134">
    <property type="component" value="Segment"/>
</dbReference>
<organism evidence="1 2">
    <name type="scientific">Pseudomonas phage Psa21</name>
    <dbReference type="NCBI Taxonomy" id="2530023"/>
    <lineage>
        <taxon>Viruses</taxon>
        <taxon>Duplodnaviria</taxon>
        <taxon>Heunggongvirae</taxon>
        <taxon>Uroviricota</taxon>
        <taxon>Caudoviricetes</taxon>
        <taxon>Chimalliviridae</taxon>
        <taxon>Tepukevirus</taxon>
        <taxon>Tepukevirus Psa21</taxon>
    </lineage>
</organism>
<sequence length="132" mass="15471">MRAKLKDIRQGRTFWEVSAYLLNRDMPGFGSITRVECLSTPKVKMLGILGRSYFANFRIETELGSYESERSLCDLNVVHFGYNQHRLFRKKKHAEAYAARLLANCYNAEERRFIERNGLRRKPSSNSFRRAS</sequence>
<evidence type="ECO:0000313" key="1">
    <source>
        <dbReference type="EMBL" id="QBJ02691.1"/>
    </source>
</evidence>
<dbReference type="InterPro" id="IPR057112">
    <property type="entry name" value="Phage_g100"/>
</dbReference>
<name>A0A481W4L0_9CAUD</name>
<reference evidence="1 2" key="1">
    <citation type="submission" date="2019-02" db="EMBL/GenBank/DDBJ databases">
        <authorList>
            <person name="Frampton R.A."/>
            <person name="Wojtus J.K."/>
            <person name="Fineran P.C."/>
            <person name="Hendrickson H.L."/>
        </authorList>
    </citation>
    <scope>NUCLEOTIDE SEQUENCE [LARGE SCALE GENOMIC DNA]</scope>
</reference>